<organism evidence="2 4">
    <name type="scientific">Photobacterium damsela subsp. piscicida</name>
    <name type="common">Pasteurella piscicida</name>
    <dbReference type="NCBI Taxonomy" id="38294"/>
    <lineage>
        <taxon>Bacteria</taxon>
        <taxon>Pseudomonadati</taxon>
        <taxon>Pseudomonadota</taxon>
        <taxon>Gammaproteobacteria</taxon>
        <taxon>Vibrionales</taxon>
        <taxon>Vibrionaceae</taxon>
        <taxon>Photobacterium</taxon>
    </lineage>
</organism>
<feature type="signal peptide" evidence="1">
    <location>
        <begin position="1"/>
        <end position="18"/>
    </location>
</feature>
<evidence type="ECO:0008006" key="6">
    <source>
        <dbReference type="Google" id="ProtNLM"/>
    </source>
</evidence>
<evidence type="ECO:0000313" key="4">
    <source>
        <dbReference type="Proteomes" id="UP000218676"/>
    </source>
</evidence>
<evidence type="ECO:0000313" key="3">
    <source>
        <dbReference type="EMBL" id="QOD58482.1"/>
    </source>
</evidence>
<sequence>MKLLVLFFSLLLYGCASGMKVSVPDSYTEVSTARGYLVGVIGASAIWPQTGENLKTTIELRKLLPDGSKGEPILLTNDNKQHDFATPAQTGQLFTLLLPEGEYDISKVTIEGSDGNRSFISTNQDDLNIHFTVRSNQISYIGEFIAVSHVAESQLWNMEYPSGKGYLVHNYAENRDQPLFYELNPNLKEIAFHTEKLGQMNFNFLQSVMK</sequence>
<reference evidence="2" key="1">
    <citation type="journal article" date="2017" name="Genome Announc.">
        <title>Whole-Genome Sequence of Photobacterium damselae subsp. piscicida Strain 91-197, Isolated from Hybrid Striped Bass (Morone sp.) in the United States.</title>
        <authorList>
            <person name="Teru Y."/>
            <person name="Hikima J."/>
            <person name="Kono T."/>
            <person name="Sakai M."/>
            <person name="Takano T."/>
            <person name="Hawke J.P."/>
            <person name="Takeyama H."/>
            <person name="Aoki T."/>
        </authorList>
    </citation>
    <scope>NUCLEOTIDE SEQUENCE</scope>
    <source>
        <strain evidence="2">91-197</strain>
    </source>
</reference>
<evidence type="ECO:0000313" key="2">
    <source>
        <dbReference type="EMBL" id="BAX55084.1"/>
    </source>
</evidence>
<reference evidence="4" key="2">
    <citation type="submission" date="2017-05" db="EMBL/GenBank/DDBJ databases">
        <title>Whole genome sequence of fish pathogenic bacteria, Photobacterium damselae subsp. piscicida, strain 91-197, isolated from hybrid striped bass (Morone sp.) in USA.</title>
        <authorList>
            <person name="Teru Y."/>
            <person name="Hikima J."/>
            <person name="Kono T."/>
            <person name="Sakai M."/>
            <person name="Takano T."/>
            <person name="Hawke J.P."/>
            <person name="Takeyama H."/>
            <person name="Aoki T."/>
        </authorList>
    </citation>
    <scope>NUCLEOTIDE SEQUENCE [LARGE SCALE GENOMIC DNA]</scope>
    <source>
        <strain evidence="4">91-197</strain>
    </source>
</reference>
<dbReference type="Proteomes" id="UP000218676">
    <property type="component" value="Chromosome 2"/>
</dbReference>
<dbReference type="RefSeq" id="WP_065171458.1">
    <property type="nucleotide sequence ID" value="NZ_AP018046.1"/>
</dbReference>
<dbReference type="GeneID" id="93399761"/>
<feature type="chain" id="PRO_5041531101" description="DUF4382 domain-containing protein" evidence="1">
    <location>
        <begin position="19"/>
        <end position="210"/>
    </location>
</feature>
<proteinExistence type="predicted"/>
<dbReference type="EMBL" id="AP018046">
    <property type="protein sequence ID" value="BAX55084.1"/>
    <property type="molecule type" value="Genomic_DNA"/>
</dbReference>
<dbReference type="PROSITE" id="PS51257">
    <property type="entry name" value="PROKAR_LIPOPROTEIN"/>
    <property type="match status" value="1"/>
</dbReference>
<evidence type="ECO:0000256" key="1">
    <source>
        <dbReference type="SAM" id="SignalP"/>
    </source>
</evidence>
<evidence type="ECO:0000313" key="5">
    <source>
        <dbReference type="Proteomes" id="UP000516656"/>
    </source>
</evidence>
<reference evidence="3 5" key="3">
    <citation type="submission" date="2020-09" db="EMBL/GenBank/DDBJ databases">
        <title>Complete, closed and curated genome sequences of Photobacterium damselae subsp. piscicida isolates from Australia indicate localised evolution and additional plasmid-borne pathogenicity mechanisms.</title>
        <authorList>
            <person name="Baseggio L."/>
            <person name="Silayeva O."/>
            <person name="Buller N."/>
            <person name="Landos M."/>
            <person name="Engelstaedter J."/>
            <person name="Barnes A.C."/>
        </authorList>
    </citation>
    <scope>NUCLEOTIDE SEQUENCE [LARGE SCALE GENOMIC DNA]</scope>
    <source>
        <strain evidence="3 5">AS-16-0540-1</strain>
    </source>
</reference>
<dbReference type="EMBL" id="CP061855">
    <property type="protein sequence ID" value="QOD58482.1"/>
    <property type="molecule type" value="Genomic_DNA"/>
</dbReference>
<gene>
    <name evidence="3" type="ORF">IC627_16630</name>
    <name evidence="2" type="ORF">PDPUS_2_00498</name>
</gene>
<accession>A0A1V1VEF0</accession>
<dbReference type="Proteomes" id="UP000516656">
    <property type="component" value="Chromosome 2"/>
</dbReference>
<dbReference type="AlphaFoldDB" id="A0A1V1VEF0"/>
<name>A0A1V1VEF0_PHODP</name>
<protein>
    <recommendedName>
        <fullName evidence="6">DUF4382 domain-containing protein</fullName>
    </recommendedName>
</protein>
<keyword evidence="1" id="KW-0732">Signal</keyword>